<gene>
    <name evidence="3" type="ORF">SAMN02745887_02391</name>
</gene>
<dbReference type="InterPro" id="IPR028983">
    <property type="entry name" value="PA2201-like_C"/>
</dbReference>
<evidence type="ECO:0000313" key="4">
    <source>
        <dbReference type="Proteomes" id="UP000186513"/>
    </source>
</evidence>
<protein>
    <recommendedName>
        <fullName evidence="5">PoNi C-terminal domain-containing protein</fullName>
    </recommendedName>
</protein>
<dbReference type="InterPro" id="IPR015025">
    <property type="entry name" value="PoNi_C"/>
</dbReference>
<dbReference type="Gene3D" id="1.10.3920.10">
    <property type="entry name" value="PA2201 C-terminal domain-like"/>
    <property type="match status" value="1"/>
</dbReference>
<dbReference type="EMBL" id="FPKR01000009">
    <property type="protein sequence ID" value="SFZ77387.1"/>
    <property type="molecule type" value="Genomic_DNA"/>
</dbReference>
<accession>A0A1K2HKZ5</accession>
<dbReference type="STRING" id="1121279.SAMN02745887_02391"/>
<name>A0A1K2HKZ5_9NEIS</name>
<dbReference type="InterPro" id="IPR015024">
    <property type="entry name" value="PoNi_N"/>
</dbReference>
<evidence type="ECO:0000259" key="2">
    <source>
        <dbReference type="Pfam" id="PF08929"/>
    </source>
</evidence>
<organism evidence="3 4">
    <name type="scientific">Chitinimonas taiwanensis DSM 18899</name>
    <dbReference type="NCBI Taxonomy" id="1121279"/>
    <lineage>
        <taxon>Bacteria</taxon>
        <taxon>Pseudomonadati</taxon>
        <taxon>Pseudomonadota</taxon>
        <taxon>Betaproteobacteria</taxon>
        <taxon>Neisseriales</taxon>
        <taxon>Chitinibacteraceae</taxon>
        <taxon>Chitinimonas</taxon>
    </lineage>
</organism>
<reference evidence="3 4" key="1">
    <citation type="submission" date="2016-11" db="EMBL/GenBank/DDBJ databases">
        <authorList>
            <person name="Jaros S."/>
            <person name="Januszkiewicz K."/>
            <person name="Wedrychowicz H."/>
        </authorList>
    </citation>
    <scope>NUCLEOTIDE SEQUENCE [LARGE SCALE GENOMIC DNA]</scope>
    <source>
        <strain evidence="3 4">DSM 18899</strain>
    </source>
</reference>
<dbReference type="SUPFAM" id="SSF140731">
    <property type="entry name" value="PA2201 C-terminal domain-like"/>
    <property type="match status" value="1"/>
</dbReference>
<dbReference type="Pfam" id="PF08929">
    <property type="entry name" value="PoNi_C"/>
    <property type="match status" value="1"/>
</dbReference>
<feature type="domain" description="PoNi C-terminal" evidence="2">
    <location>
        <begin position="133"/>
        <end position="242"/>
    </location>
</feature>
<evidence type="ECO:0008006" key="5">
    <source>
        <dbReference type="Google" id="ProtNLM"/>
    </source>
</evidence>
<dbReference type="Proteomes" id="UP000186513">
    <property type="component" value="Unassembled WGS sequence"/>
</dbReference>
<feature type="domain" description="PoNi N-terminal" evidence="1">
    <location>
        <begin position="24"/>
        <end position="120"/>
    </location>
</feature>
<dbReference type="Pfam" id="PF08928">
    <property type="entry name" value="PoNi_N"/>
    <property type="match status" value="1"/>
</dbReference>
<evidence type="ECO:0000313" key="3">
    <source>
        <dbReference type="EMBL" id="SFZ77387.1"/>
    </source>
</evidence>
<keyword evidence="4" id="KW-1185">Reference proteome</keyword>
<evidence type="ECO:0000259" key="1">
    <source>
        <dbReference type="Pfam" id="PF08928"/>
    </source>
</evidence>
<dbReference type="AlphaFoldDB" id="A0A1K2HKZ5"/>
<sequence>MEVANIDSKKSAIQEGHIPSSDTAYTAVRGGAFKSALKLVRLHYTAGQNIESLHSLYSEAMNWFEAWHKSEHEFAIALAQETGQDLQLDATPCEFEDLYHFQLALDVVSIGILLGEADKVRSAAKLMSSSRHTDMLFESLIERYVPDTSQTEEFFHEVPYGPLVDVIYTAQTAVEASAYMLEYLNGWYSAFKETPWYNGHLEQTDEYSNYEGYWAFEAAAVCVLYGIDDTSFRDHLVYPKDLADWARANHVLDRVNAVNPSDIRLRCEAGQPCPQAGYWFTPAKADSRRAFKQGDIMPAVDSAYGATIWQWDADQQK</sequence>
<proteinExistence type="predicted"/>